<protein>
    <submittedName>
        <fullName evidence="2">Uncharacterized protein</fullName>
    </submittedName>
</protein>
<dbReference type="AlphaFoldDB" id="A0A9P9DCY6"/>
<gene>
    <name evidence="2" type="ORF">B0J11DRAFT_583766</name>
</gene>
<keyword evidence="3" id="KW-1185">Reference proteome</keyword>
<name>A0A9P9DCY6_9PLEO</name>
<accession>A0A9P9DCY6</accession>
<dbReference type="EMBL" id="JAGMWT010000014">
    <property type="protein sequence ID" value="KAH7117070.1"/>
    <property type="molecule type" value="Genomic_DNA"/>
</dbReference>
<organism evidence="2 3">
    <name type="scientific">Dendryphion nanum</name>
    <dbReference type="NCBI Taxonomy" id="256645"/>
    <lineage>
        <taxon>Eukaryota</taxon>
        <taxon>Fungi</taxon>
        <taxon>Dikarya</taxon>
        <taxon>Ascomycota</taxon>
        <taxon>Pezizomycotina</taxon>
        <taxon>Dothideomycetes</taxon>
        <taxon>Pleosporomycetidae</taxon>
        <taxon>Pleosporales</taxon>
        <taxon>Torulaceae</taxon>
        <taxon>Dendryphion</taxon>
    </lineage>
</organism>
<dbReference type="Proteomes" id="UP000700596">
    <property type="component" value="Unassembled WGS sequence"/>
</dbReference>
<feature type="compositionally biased region" description="Pro residues" evidence="1">
    <location>
        <begin position="192"/>
        <end position="225"/>
    </location>
</feature>
<reference evidence="2" key="1">
    <citation type="journal article" date="2021" name="Nat. Commun.">
        <title>Genetic determinants of endophytism in the Arabidopsis root mycobiome.</title>
        <authorList>
            <person name="Mesny F."/>
            <person name="Miyauchi S."/>
            <person name="Thiergart T."/>
            <person name="Pickel B."/>
            <person name="Atanasova L."/>
            <person name="Karlsson M."/>
            <person name="Huettel B."/>
            <person name="Barry K.W."/>
            <person name="Haridas S."/>
            <person name="Chen C."/>
            <person name="Bauer D."/>
            <person name="Andreopoulos W."/>
            <person name="Pangilinan J."/>
            <person name="LaButti K."/>
            <person name="Riley R."/>
            <person name="Lipzen A."/>
            <person name="Clum A."/>
            <person name="Drula E."/>
            <person name="Henrissat B."/>
            <person name="Kohler A."/>
            <person name="Grigoriev I.V."/>
            <person name="Martin F.M."/>
            <person name="Hacquard S."/>
        </authorList>
    </citation>
    <scope>NUCLEOTIDE SEQUENCE</scope>
    <source>
        <strain evidence="2">MPI-CAGE-CH-0243</strain>
    </source>
</reference>
<evidence type="ECO:0000256" key="1">
    <source>
        <dbReference type="SAM" id="MobiDB-lite"/>
    </source>
</evidence>
<sequence length="245" mass="27378">MPGYIPLPELSDEHFFFSLESPDQIAFFTDRDFPLDFHLTITPSSFPISETSSGSRSWTPEDYEYEFPPPSLPSHPSVMPLSIFQLSAPVMPDEPRRDHPIHELLEGSTPLDPEDCEAVLAPIGSEMQLRRIAELLHLAPAVVTVPLLPIMPETRVDANDTIRPRSPQPSGHRSQQETEQETEQETRQSDPAPAPAPAQPNPSPSSPSPSPSPPTPSFPLHPIPTGPRSHRQGFRRRRATYPRRR</sequence>
<proteinExistence type="predicted"/>
<comment type="caution">
    <text evidence="2">The sequence shown here is derived from an EMBL/GenBank/DDBJ whole genome shotgun (WGS) entry which is preliminary data.</text>
</comment>
<evidence type="ECO:0000313" key="2">
    <source>
        <dbReference type="EMBL" id="KAH7117070.1"/>
    </source>
</evidence>
<evidence type="ECO:0000313" key="3">
    <source>
        <dbReference type="Proteomes" id="UP000700596"/>
    </source>
</evidence>
<feature type="compositionally biased region" description="Basic residues" evidence="1">
    <location>
        <begin position="228"/>
        <end position="245"/>
    </location>
</feature>
<feature type="region of interest" description="Disordered" evidence="1">
    <location>
        <begin position="156"/>
        <end position="245"/>
    </location>
</feature>